<evidence type="ECO:0000313" key="13">
    <source>
        <dbReference type="EMBL" id="TXD32409.1"/>
    </source>
</evidence>
<evidence type="ECO:0000256" key="11">
    <source>
        <dbReference type="ARBA" id="ARBA00023317"/>
    </source>
</evidence>
<dbReference type="Pfam" id="PF02666">
    <property type="entry name" value="PS_Dcarbxylase"/>
    <property type="match status" value="1"/>
</dbReference>
<keyword evidence="11" id="KW-0670">Pyruvate</keyword>
<evidence type="ECO:0000256" key="9">
    <source>
        <dbReference type="ARBA" id="ARBA00023239"/>
    </source>
</evidence>
<evidence type="ECO:0000256" key="3">
    <source>
        <dbReference type="ARBA" id="ARBA00012243"/>
    </source>
</evidence>
<evidence type="ECO:0000313" key="14">
    <source>
        <dbReference type="Proteomes" id="UP000321046"/>
    </source>
</evidence>
<keyword evidence="4" id="KW-0444">Lipid biosynthesis</keyword>
<evidence type="ECO:0000256" key="7">
    <source>
        <dbReference type="ARBA" id="ARBA00023145"/>
    </source>
</evidence>
<evidence type="ECO:0000256" key="6">
    <source>
        <dbReference type="ARBA" id="ARBA00023098"/>
    </source>
</evidence>
<accession>A0A5C6WV72</accession>
<dbReference type="AlphaFoldDB" id="A0A5C6WV72"/>
<keyword evidence="7" id="KW-0865">Zymogen</keyword>
<protein>
    <recommendedName>
        <fullName evidence="3">phosphatidylserine decarboxylase</fullName>
        <ecNumber evidence="3">4.1.1.65</ecNumber>
    </recommendedName>
</protein>
<dbReference type="InterPro" id="IPR003817">
    <property type="entry name" value="PS_Dcarbxylase"/>
</dbReference>
<comment type="cofactor">
    <cofactor evidence="1">
        <name>pyruvate</name>
        <dbReference type="ChEBI" id="CHEBI:15361"/>
    </cofactor>
</comment>
<organism evidence="13 14">
    <name type="scientific">Lujinxingia vulgaris</name>
    <dbReference type="NCBI Taxonomy" id="2600176"/>
    <lineage>
        <taxon>Bacteria</taxon>
        <taxon>Deltaproteobacteria</taxon>
        <taxon>Bradymonadales</taxon>
        <taxon>Lujinxingiaceae</taxon>
        <taxon>Lujinxingia</taxon>
    </lineage>
</organism>
<dbReference type="Proteomes" id="UP000321046">
    <property type="component" value="Unassembled WGS sequence"/>
</dbReference>
<dbReference type="PANTHER" id="PTHR10067">
    <property type="entry name" value="PHOSPHATIDYLSERINE DECARBOXYLASE"/>
    <property type="match status" value="1"/>
</dbReference>
<keyword evidence="9 13" id="KW-0456">Lyase</keyword>
<keyword evidence="8" id="KW-0594">Phospholipid biosynthesis</keyword>
<keyword evidence="10" id="KW-1208">Phospholipid metabolism</keyword>
<evidence type="ECO:0000256" key="4">
    <source>
        <dbReference type="ARBA" id="ARBA00022516"/>
    </source>
</evidence>
<dbReference type="RefSeq" id="WP_146976369.1">
    <property type="nucleotide sequence ID" value="NZ_VOSL01000129.1"/>
</dbReference>
<keyword evidence="6" id="KW-0443">Lipid metabolism</keyword>
<reference evidence="13 14" key="1">
    <citation type="submission" date="2019-08" db="EMBL/GenBank/DDBJ databases">
        <title>Bradymonadales sp. TMQ2.</title>
        <authorList>
            <person name="Liang Q."/>
        </authorList>
    </citation>
    <scope>NUCLEOTIDE SEQUENCE [LARGE SCALE GENOMIC DNA]</scope>
    <source>
        <strain evidence="13 14">TMQ2</strain>
    </source>
</reference>
<dbReference type="EMBL" id="VOSL01000129">
    <property type="protein sequence ID" value="TXD32409.1"/>
    <property type="molecule type" value="Genomic_DNA"/>
</dbReference>
<proteinExistence type="predicted"/>
<keyword evidence="5" id="KW-0210">Decarboxylase</keyword>
<dbReference type="GO" id="GO:0006646">
    <property type="term" value="P:phosphatidylethanolamine biosynthetic process"/>
    <property type="evidence" value="ECO:0007669"/>
    <property type="project" value="UniProtKB-UniPathway"/>
</dbReference>
<evidence type="ECO:0000256" key="1">
    <source>
        <dbReference type="ARBA" id="ARBA00001928"/>
    </source>
</evidence>
<evidence type="ECO:0000256" key="5">
    <source>
        <dbReference type="ARBA" id="ARBA00022793"/>
    </source>
</evidence>
<evidence type="ECO:0000256" key="2">
    <source>
        <dbReference type="ARBA" id="ARBA00005189"/>
    </source>
</evidence>
<comment type="pathway">
    <text evidence="2">Lipid metabolism.</text>
</comment>
<comment type="caution">
    <text evidence="13">The sequence shown here is derived from an EMBL/GenBank/DDBJ whole genome shotgun (WGS) entry which is preliminary data.</text>
</comment>
<evidence type="ECO:0000256" key="10">
    <source>
        <dbReference type="ARBA" id="ARBA00023264"/>
    </source>
</evidence>
<dbReference type="EC" id="4.1.1.65" evidence="3"/>
<gene>
    <name evidence="13" type="primary">psd</name>
    <name evidence="13" type="ORF">FRC96_17525</name>
</gene>
<comment type="pathway">
    <text evidence="12">Phospholipid metabolism; phosphatidylethanolamine biosynthesis.</text>
</comment>
<evidence type="ECO:0000256" key="8">
    <source>
        <dbReference type="ARBA" id="ARBA00023209"/>
    </source>
</evidence>
<dbReference type="PANTHER" id="PTHR10067:SF6">
    <property type="entry name" value="PHOSPHATIDYLSERINE DECARBOXYLASE PROENZYME, MITOCHONDRIAL"/>
    <property type="match status" value="1"/>
</dbReference>
<sequence>MVMEKAAVKVLERLPKNLVSRAFGVVSEVELPRPIQKVVNSSFAELAGIDVAEGERSPREYDSLNAYFTRRLRSGARHIESHDADTLVSPVDGKVGAFGNINAGTLLQAKGRTYRLLDLVDSAEEAARFDGGAFITIYLSPRDYHRIHAPVGGQVDAISYIPGYLFPVNPFAVRNIDELFAVNERLISYLNTETLGRVGVVKVGATCVGRIGLAFDGFETNGTFRRREDFSPREDLHVDHGDELGVFNLGSTVIVLISEPTFRFREDLRFGDVVRLGERLGALEG</sequence>
<evidence type="ECO:0000256" key="12">
    <source>
        <dbReference type="ARBA" id="ARBA00024326"/>
    </source>
</evidence>
<dbReference type="OrthoDB" id="9802030at2"/>
<dbReference type="NCBIfam" id="TIGR00163">
    <property type="entry name" value="PS_decarb"/>
    <property type="match status" value="1"/>
</dbReference>
<dbReference type="UniPathway" id="UPA00558"/>
<dbReference type="InterPro" id="IPR033177">
    <property type="entry name" value="PSD-B"/>
</dbReference>
<dbReference type="GO" id="GO:0004609">
    <property type="term" value="F:phosphatidylserine decarboxylase activity"/>
    <property type="evidence" value="ECO:0007669"/>
    <property type="project" value="UniProtKB-EC"/>
</dbReference>
<name>A0A5C6WV72_9DELT</name>